<dbReference type="InterPro" id="IPR029058">
    <property type="entry name" value="AB_hydrolase_fold"/>
</dbReference>
<dbReference type="InterPro" id="IPR002018">
    <property type="entry name" value="CarbesteraseB"/>
</dbReference>
<feature type="domain" description="Carboxylesterase type B" evidence="4">
    <location>
        <begin position="46"/>
        <end position="517"/>
    </location>
</feature>
<dbReference type="EMBL" id="LR828253">
    <property type="protein sequence ID" value="CAD0299811.1"/>
    <property type="molecule type" value="Genomic_DNA"/>
</dbReference>
<name>A0A6V7BCE9_9XANT</name>
<dbReference type="InterPro" id="IPR019826">
    <property type="entry name" value="Carboxylesterase_B_AS"/>
</dbReference>
<dbReference type="AlphaFoldDB" id="A0A6V7BCE9"/>
<evidence type="ECO:0000256" key="2">
    <source>
        <dbReference type="ARBA" id="ARBA00022801"/>
    </source>
</evidence>
<dbReference type="PANTHER" id="PTHR43142:SF1">
    <property type="entry name" value="CARBOXYLIC ESTER HYDROLASE"/>
    <property type="match status" value="1"/>
</dbReference>
<organism evidence="5">
    <name type="scientific">Xanthomonas hortorum pv. gardneri</name>
    <dbReference type="NCBI Taxonomy" id="2754056"/>
    <lineage>
        <taxon>Bacteria</taxon>
        <taxon>Pseudomonadati</taxon>
        <taxon>Pseudomonadota</taxon>
        <taxon>Gammaproteobacteria</taxon>
        <taxon>Lysobacterales</taxon>
        <taxon>Lysobacteraceae</taxon>
        <taxon>Xanthomonas</taxon>
    </lineage>
</organism>
<evidence type="ECO:0000313" key="5">
    <source>
        <dbReference type="EMBL" id="CAD0299821.1"/>
    </source>
</evidence>
<reference evidence="5" key="1">
    <citation type="submission" date="2020-07" db="EMBL/GenBank/DDBJ databases">
        <authorList>
            <person name="Pothier F. J."/>
        </authorList>
    </citation>
    <scope>NUCLEOTIDE SEQUENCE</scope>
    <source>
        <strain evidence="5">CFBP 8129</strain>
    </source>
</reference>
<dbReference type="InterPro" id="IPR006311">
    <property type="entry name" value="TAT_signal"/>
</dbReference>
<dbReference type="SUPFAM" id="SSF53474">
    <property type="entry name" value="alpha/beta-Hydrolases"/>
    <property type="match status" value="1"/>
</dbReference>
<keyword evidence="2 3" id="KW-0378">Hydrolase</keyword>
<proteinExistence type="inferred from homology"/>
<accession>A0A6V7BCE9</accession>
<feature type="chain" id="PRO_5033939311" description="Carboxylic ester hydrolase" evidence="3">
    <location>
        <begin position="34"/>
        <end position="542"/>
    </location>
</feature>
<dbReference type="GO" id="GO:0016787">
    <property type="term" value="F:hydrolase activity"/>
    <property type="evidence" value="ECO:0007669"/>
    <property type="project" value="UniProtKB-KW"/>
</dbReference>
<dbReference type="PROSITE" id="PS00122">
    <property type="entry name" value="CARBOXYLESTERASE_B_1"/>
    <property type="match status" value="1"/>
</dbReference>
<evidence type="ECO:0000259" key="4">
    <source>
        <dbReference type="Pfam" id="PF00135"/>
    </source>
</evidence>
<feature type="signal peptide" evidence="3">
    <location>
        <begin position="1"/>
        <end position="33"/>
    </location>
</feature>
<keyword evidence="3" id="KW-0732">Signal</keyword>
<evidence type="ECO:0000256" key="1">
    <source>
        <dbReference type="ARBA" id="ARBA00005964"/>
    </source>
</evidence>
<dbReference type="EC" id="3.1.1.-" evidence="3"/>
<sequence length="542" mass="58732">MTSPSTPDARRRTLLRGGLLATAAAALPSFAGAVAIAPAPARDDSTPLAQVRGGALRGYRDQGICVFKGIPYGGDTAMRRFQPPVHETPWQDVRDASAFGASAPQPKASEPTSEECLFLNVWTPGLRDGGKRPILFYIHGGGYTTGSGSDPLYDGVRLCKRGDVVVITVNHRLNLFGYLSLAQLGDARFADSGNAGQLDLIQALQWVRQHAAEFGGDAGNVTVFGQSGGGAKIATLMAMPAARGLFQRAWTMSGQQVTVAGPRAATQRAQLLLDALKLAPGALARIRTLPSEQLLAAAQVRDPSRVENSALYFGPVLDARNVPVHPFWPTAPLQSAKIPLVIGNTRDETRAFLGNDAKNFALSWDELPARLETQQYVDLLPQMVIAEYRRLYPQYSPSDVFFAATTAGRSWRGAVEEAEARARQGAPTWVYQLDWGSPLDGGKFGAFHTLDIPLVFDTIAQPGSRTGDGADAQRMAEQMSEALIAFARSGDPNHRGLPRWRQYSLQQRETLLFDTPSRLGHDPRGGERKLYQQAPFIQRGTF</sequence>
<dbReference type="Gene3D" id="3.40.50.1820">
    <property type="entry name" value="alpha/beta hydrolase"/>
    <property type="match status" value="1"/>
</dbReference>
<gene>
    <name evidence="5" type="primary">pnbA_1</name>
    <name evidence="5" type="ORF">CFBP8129_01970</name>
</gene>
<dbReference type="RefSeq" id="WP_006452157.1">
    <property type="nucleotide sequence ID" value="NZ_CP018728.1"/>
</dbReference>
<dbReference type="PANTHER" id="PTHR43142">
    <property type="entry name" value="CARBOXYLIC ESTER HYDROLASE"/>
    <property type="match status" value="1"/>
</dbReference>
<dbReference type="Pfam" id="PF00135">
    <property type="entry name" value="COesterase"/>
    <property type="match status" value="1"/>
</dbReference>
<evidence type="ECO:0000256" key="3">
    <source>
        <dbReference type="RuleBase" id="RU361235"/>
    </source>
</evidence>
<protein>
    <recommendedName>
        <fullName evidence="3">Carboxylic ester hydrolase</fullName>
        <ecNumber evidence="3">3.1.1.-</ecNumber>
    </recommendedName>
</protein>
<dbReference type="EMBL" id="LR828253">
    <property type="protein sequence ID" value="CAD0299821.1"/>
    <property type="molecule type" value="Genomic_DNA"/>
</dbReference>
<comment type="similarity">
    <text evidence="1 3">Belongs to the type-B carboxylesterase/lipase family.</text>
</comment>
<dbReference type="PROSITE" id="PS51318">
    <property type="entry name" value="TAT"/>
    <property type="match status" value="1"/>
</dbReference>